<accession>A0ABR3AP74</accession>
<keyword evidence="3" id="KW-1185">Reference proteome</keyword>
<feature type="domain" description="GATOR2 complex protein MIO zinc-ribbon like" evidence="1">
    <location>
        <begin position="22"/>
        <end position="65"/>
    </location>
</feature>
<protein>
    <recommendedName>
        <fullName evidence="1">GATOR2 complex protein MIO zinc-ribbon like domain-containing protein</fullName>
    </recommendedName>
</protein>
<dbReference type="InterPro" id="IPR037593">
    <property type="entry name" value="MIOS/Sea4"/>
</dbReference>
<dbReference type="Pfam" id="PF17034">
    <property type="entry name" value="zinc_ribbon_16"/>
    <property type="match status" value="1"/>
</dbReference>
<dbReference type="InterPro" id="IPR031488">
    <property type="entry name" value="Zn_ribbon_mio"/>
</dbReference>
<dbReference type="CDD" id="cd16691">
    <property type="entry name" value="mRING-H2-C3H3C2_Mio"/>
    <property type="match status" value="1"/>
</dbReference>
<proteinExistence type="predicted"/>
<sequence length="67" mass="7570">MGTPIDSLRQAIAANDVHKVDPAGFDLWFTWCQTCRHGGHAVHMEDWFQKHSTCPVSNCICQCKLEP</sequence>
<dbReference type="PANTHER" id="PTHR16453">
    <property type="entry name" value="WD40 DOMAIN-CONTAINING PROTEIN MIO FAMILY MEMBER"/>
    <property type="match status" value="1"/>
</dbReference>
<organism evidence="2 3">
    <name type="scientific">Phycomyces blakesleeanus</name>
    <dbReference type="NCBI Taxonomy" id="4837"/>
    <lineage>
        <taxon>Eukaryota</taxon>
        <taxon>Fungi</taxon>
        <taxon>Fungi incertae sedis</taxon>
        <taxon>Mucoromycota</taxon>
        <taxon>Mucoromycotina</taxon>
        <taxon>Mucoromycetes</taxon>
        <taxon>Mucorales</taxon>
        <taxon>Phycomycetaceae</taxon>
        <taxon>Phycomyces</taxon>
    </lineage>
</organism>
<comment type="caution">
    <text evidence="2">The sequence shown here is derived from an EMBL/GenBank/DDBJ whole genome shotgun (WGS) entry which is preliminary data.</text>
</comment>
<evidence type="ECO:0000313" key="3">
    <source>
        <dbReference type="Proteomes" id="UP001448207"/>
    </source>
</evidence>
<dbReference type="PANTHER" id="PTHR16453:SF9">
    <property type="entry name" value="GATOR COMPLEX PROTEIN MIOS"/>
    <property type="match status" value="1"/>
</dbReference>
<name>A0ABR3AP74_PHYBL</name>
<evidence type="ECO:0000259" key="1">
    <source>
        <dbReference type="Pfam" id="PF17034"/>
    </source>
</evidence>
<dbReference type="Proteomes" id="UP001448207">
    <property type="component" value="Unassembled WGS sequence"/>
</dbReference>
<gene>
    <name evidence="2" type="ORF">J3Q64DRAFT_1811234</name>
</gene>
<evidence type="ECO:0000313" key="2">
    <source>
        <dbReference type="EMBL" id="KAL0077401.1"/>
    </source>
</evidence>
<dbReference type="EMBL" id="JBCLYO010000028">
    <property type="protein sequence ID" value="KAL0077401.1"/>
    <property type="molecule type" value="Genomic_DNA"/>
</dbReference>
<reference evidence="2 3" key="1">
    <citation type="submission" date="2024-04" db="EMBL/GenBank/DDBJ databases">
        <title>Symmetric and asymmetric DNA N6-adenine methylation regulates different biological responses in Mucorales.</title>
        <authorList>
            <consortium name="Lawrence Berkeley National Laboratory"/>
            <person name="Lax C."/>
            <person name="Mondo S.J."/>
            <person name="Osorio-Concepcion M."/>
            <person name="Muszewska A."/>
            <person name="Corrochano-Luque M."/>
            <person name="Gutierrez G."/>
            <person name="Riley R."/>
            <person name="Lipzen A."/>
            <person name="Guo J."/>
            <person name="Hundley H."/>
            <person name="Amirebrahimi M."/>
            <person name="Ng V."/>
            <person name="Lorenzo-Gutierrez D."/>
            <person name="Binder U."/>
            <person name="Yang J."/>
            <person name="Song Y."/>
            <person name="Canovas D."/>
            <person name="Navarro E."/>
            <person name="Freitag M."/>
            <person name="Gabaldon T."/>
            <person name="Grigoriev I.V."/>
            <person name="Corrochano L.M."/>
            <person name="Nicolas F.E."/>
            <person name="Garre V."/>
        </authorList>
    </citation>
    <scope>NUCLEOTIDE SEQUENCE [LARGE SCALE GENOMIC DNA]</scope>
    <source>
        <strain evidence="2 3">L51</strain>
    </source>
</reference>